<evidence type="ECO:0000256" key="8">
    <source>
        <dbReference type="PROSITE-ProRule" id="PRU00284"/>
    </source>
</evidence>
<feature type="transmembrane region" description="Helical" evidence="10">
    <location>
        <begin position="289"/>
        <end position="312"/>
    </location>
</feature>
<dbReference type="CDD" id="cd11386">
    <property type="entry name" value="MCP_signal"/>
    <property type="match status" value="1"/>
</dbReference>
<dbReference type="GO" id="GO:0007165">
    <property type="term" value="P:signal transduction"/>
    <property type="evidence" value="ECO:0007669"/>
    <property type="project" value="UniProtKB-KW"/>
</dbReference>
<evidence type="ECO:0000256" key="7">
    <source>
        <dbReference type="ARBA" id="ARBA00029447"/>
    </source>
</evidence>
<protein>
    <submittedName>
        <fullName evidence="13">Methyl-accepting chemotaxis protein</fullName>
    </submittedName>
</protein>
<dbReference type="GO" id="GO:0016020">
    <property type="term" value="C:membrane"/>
    <property type="evidence" value="ECO:0007669"/>
    <property type="project" value="UniProtKB-SubCell"/>
</dbReference>
<dbReference type="SMART" id="SM00283">
    <property type="entry name" value="MA"/>
    <property type="match status" value="1"/>
</dbReference>
<dbReference type="AlphaFoldDB" id="A0A1I6H6R4"/>
<evidence type="ECO:0000256" key="10">
    <source>
        <dbReference type="SAM" id="Phobius"/>
    </source>
</evidence>
<keyword evidence="2" id="KW-0145">Chemotaxis</keyword>
<dbReference type="SUPFAM" id="SSF58104">
    <property type="entry name" value="Methyl-accepting chemotaxis protein (MCP) signaling domain"/>
    <property type="match status" value="1"/>
</dbReference>
<gene>
    <name evidence="13" type="ORF">SAMN04488073_2420</name>
</gene>
<keyword evidence="14" id="KW-1185">Reference proteome</keyword>
<dbReference type="FunFam" id="1.10.287.950:FF:000001">
    <property type="entry name" value="Methyl-accepting chemotaxis sensory transducer"/>
    <property type="match status" value="1"/>
</dbReference>
<dbReference type="InterPro" id="IPR004089">
    <property type="entry name" value="MCPsignal_dom"/>
</dbReference>
<proteinExistence type="inferred from homology"/>
<evidence type="ECO:0000256" key="4">
    <source>
        <dbReference type="ARBA" id="ARBA00022989"/>
    </source>
</evidence>
<dbReference type="PANTHER" id="PTHR32089">
    <property type="entry name" value="METHYL-ACCEPTING CHEMOTAXIS PROTEIN MCPB"/>
    <property type="match status" value="1"/>
</dbReference>
<dbReference type="PANTHER" id="PTHR32089:SF120">
    <property type="entry name" value="METHYL-ACCEPTING CHEMOTAXIS PROTEIN TLPQ"/>
    <property type="match status" value="1"/>
</dbReference>
<evidence type="ECO:0000313" key="13">
    <source>
        <dbReference type="EMBL" id="SFR50175.1"/>
    </source>
</evidence>
<feature type="domain" description="Methyl-accepting transducer" evidence="11">
    <location>
        <begin position="369"/>
        <end position="605"/>
    </location>
</feature>
<dbReference type="RefSeq" id="WP_091990110.1">
    <property type="nucleotide sequence ID" value="NZ_FOYV01000001.1"/>
</dbReference>
<evidence type="ECO:0000256" key="2">
    <source>
        <dbReference type="ARBA" id="ARBA00022500"/>
    </source>
</evidence>
<keyword evidence="6 8" id="KW-0807">Transducer</keyword>
<keyword evidence="3 10" id="KW-0812">Transmembrane</keyword>
<accession>A0A1I6H6R4</accession>
<dbReference type="InterPro" id="IPR029151">
    <property type="entry name" value="Sensor-like_sf"/>
</dbReference>
<evidence type="ECO:0000259" key="12">
    <source>
        <dbReference type="PROSITE" id="PS50885"/>
    </source>
</evidence>
<keyword evidence="9" id="KW-0175">Coiled coil</keyword>
<evidence type="ECO:0000256" key="1">
    <source>
        <dbReference type="ARBA" id="ARBA00004141"/>
    </source>
</evidence>
<organism evidence="13 14">
    <name type="scientific">Marinobacter gudaonensis</name>
    <dbReference type="NCBI Taxonomy" id="375760"/>
    <lineage>
        <taxon>Bacteria</taxon>
        <taxon>Pseudomonadati</taxon>
        <taxon>Pseudomonadota</taxon>
        <taxon>Gammaproteobacteria</taxon>
        <taxon>Pseudomonadales</taxon>
        <taxon>Marinobacteraceae</taxon>
        <taxon>Marinobacter</taxon>
    </lineage>
</organism>
<dbReference type="Pfam" id="PF00672">
    <property type="entry name" value="HAMP"/>
    <property type="match status" value="1"/>
</dbReference>
<evidence type="ECO:0000256" key="3">
    <source>
        <dbReference type="ARBA" id="ARBA00022692"/>
    </source>
</evidence>
<feature type="transmembrane region" description="Helical" evidence="10">
    <location>
        <begin position="7"/>
        <end position="28"/>
    </location>
</feature>
<evidence type="ECO:0000256" key="9">
    <source>
        <dbReference type="SAM" id="Coils"/>
    </source>
</evidence>
<dbReference type="InterPro" id="IPR003660">
    <property type="entry name" value="HAMP_dom"/>
</dbReference>
<sequence length="641" mass="69197">MSIRKLFIVWISVVLLAIALIVSGLIAFRTQQTITSDVVDRKNDLVEEITGMFTITDELMSKRVQNSLNLMIERGNQLGEARVQGTEMVAGQPRPALYLGDTLINNNFALVDGITKVMGGTATLFVRDGQDFVRVSTNVKKDDGSRAIGTTLNMAGAAGRAISQGEAYFGQVDILGNPYLTAYSPIRNAANQVVGIWYVGYSADLKELEQAITSSSLLQNGFVALVDDKNRLRMHSDTIASEQLQGILEQGSDDWQLDRIVFEPWGYQIVTGYSEAEVSAMVRNQTVSAIVAILVGGLILIGVLSALAQLVVARPLQKMIAAIDDIASGGGDLTVRFNPKGKSELDVMARGFDRLLERLQATISETKESSESLVDASTRLRGISADSATVVYRQTGETAQVATAMNEMTATAQNVAESASRAENIAREADGLAESGQSLIKQTTAKIQNQLDNNERSTQTSASLKEASDNIGSILAVIENISEQTNLLALNAAIEAARAGEHGRGFAVVSDEVRNLARRTQESIKEIQAQINHLQEGVASVTDVIEVGSRLANETSGMIRETGNAIDALRESVLAIRDSNIEMAGAAEQQSRVSEDINQRLEHIREMAANSEQNATSTNEAAESLERLAETLKTRLGSYRT</sequence>
<dbReference type="CDD" id="cd06225">
    <property type="entry name" value="HAMP"/>
    <property type="match status" value="1"/>
</dbReference>
<keyword evidence="5 10" id="KW-0472">Membrane</keyword>
<dbReference type="PROSITE" id="PS50111">
    <property type="entry name" value="CHEMOTAXIS_TRANSDUC_2"/>
    <property type="match status" value="1"/>
</dbReference>
<feature type="coiled-coil region" evidence="9">
    <location>
        <begin position="594"/>
        <end position="635"/>
    </location>
</feature>
<comment type="similarity">
    <text evidence="7">Belongs to the methyl-accepting chemotaxis (MCP) protein family.</text>
</comment>
<dbReference type="Gene3D" id="1.10.287.950">
    <property type="entry name" value="Methyl-accepting chemotaxis protein"/>
    <property type="match status" value="1"/>
</dbReference>
<dbReference type="SMART" id="SM00304">
    <property type="entry name" value="HAMP"/>
    <property type="match status" value="1"/>
</dbReference>
<feature type="coiled-coil region" evidence="9">
    <location>
        <begin position="510"/>
        <end position="537"/>
    </location>
</feature>
<name>A0A1I6H6R4_9GAMM</name>
<dbReference type="PROSITE" id="PS50885">
    <property type="entry name" value="HAMP"/>
    <property type="match status" value="1"/>
</dbReference>
<dbReference type="Pfam" id="PF00015">
    <property type="entry name" value="MCPsignal"/>
    <property type="match status" value="1"/>
</dbReference>
<dbReference type="SUPFAM" id="SSF103190">
    <property type="entry name" value="Sensory domain-like"/>
    <property type="match status" value="1"/>
</dbReference>
<keyword evidence="4 10" id="KW-1133">Transmembrane helix</keyword>
<evidence type="ECO:0000256" key="5">
    <source>
        <dbReference type="ARBA" id="ARBA00023136"/>
    </source>
</evidence>
<reference evidence="14" key="1">
    <citation type="submission" date="2016-10" db="EMBL/GenBank/DDBJ databases">
        <authorList>
            <person name="Varghese N."/>
            <person name="Submissions S."/>
        </authorList>
    </citation>
    <scope>NUCLEOTIDE SEQUENCE [LARGE SCALE GENOMIC DNA]</scope>
    <source>
        <strain evidence="14">CGMCC 1.6294</strain>
    </source>
</reference>
<comment type="subcellular location">
    <subcellularLocation>
        <location evidence="1">Membrane</location>
        <topology evidence="1">Multi-pass membrane protein</topology>
    </subcellularLocation>
</comment>
<feature type="domain" description="HAMP" evidence="12">
    <location>
        <begin position="310"/>
        <end position="364"/>
    </location>
</feature>
<dbReference type="STRING" id="375760.SAMN04488073_2420"/>
<dbReference type="GO" id="GO:0006935">
    <property type="term" value="P:chemotaxis"/>
    <property type="evidence" value="ECO:0007669"/>
    <property type="project" value="UniProtKB-KW"/>
</dbReference>
<evidence type="ECO:0000313" key="14">
    <source>
        <dbReference type="Proteomes" id="UP000199290"/>
    </source>
</evidence>
<dbReference type="EMBL" id="FOYV01000001">
    <property type="protein sequence ID" value="SFR50175.1"/>
    <property type="molecule type" value="Genomic_DNA"/>
</dbReference>
<dbReference type="Pfam" id="PF17201">
    <property type="entry name" value="Cache_3-Cache_2"/>
    <property type="match status" value="1"/>
</dbReference>
<dbReference type="OrthoDB" id="9763018at2"/>
<dbReference type="Proteomes" id="UP000199290">
    <property type="component" value="Unassembled WGS sequence"/>
</dbReference>
<evidence type="ECO:0000256" key="6">
    <source>
        <dbReference type="ARBA" id="ARBA00023224"/>
    </source>
</evidence>
<evidence type="ECO:0000259" key="11">
    <source>
        <dbReference type="PROSITE" id="PS50111"/>
    </source>
</evidence>
<dbReference type="InterPro" id="IPR033462">
    <property type="entry name" value="Cache_3-Cache_2"/>
</dbReference>